<reference evidence="9 10" key="1">
    <citation type="journal article" date="2010" name="Stand. Genomic Sci.">
        <title>Complete genome sequence of Desulfarculus baarsii type strain (2st14).</title>
        <authorList>
            <person name="Sun H."/>
            <person name="Spring S."/>
            <person name="Lapidus A."/>
            <person name="Davenport K."/>
            <person name="Del Rio T.G."/>
            <person name="Tice H."/>
            <person name="Nolan M."/>
            <person name="Copeland A."/>
            <person name="Cheng J.F."/>
            <person name="Lucas S."/>
            <person name="Tapia R."/>
            <person name="Goodwin L."/>
            <person name="Pitluck S."/>
            <person name="Ivanova N."/>
            <person name="Pagani I."/>
            <person name="Mavromatis K."/>
            <person name="Ovchinnikova G."/>
            <person name="Pati A."/>
            <person name="Chen A."/>
            <person name="Palaniappan K."/>
            <person name="Hauser L."/>
            <person name="Chang Y.J."/>
            <person name="Jeffries C.D."/>
            <person name="Detter J.C."/>
            <person name="Han C."/>
            <person name="Rohde M."/>
            <person name="Brambilla E."/>
            <person name="Goker M."/>
            <person name="Woyke T."/>
            <person name="Bristow J."/>
            <person name="Eisen J.A."/>
            <person name="Markowitz V."/>
            <person name="Hugenholtz P."/>
            <person name="Kyrpides N.C."/>
            <person name="Klenk H.P."/>
            <person name="Land M."/>
        </authorList>
    </citation>
    <scope>NUCLEOTIDE SEQUENCE [LARGE SCALE GENOMIC DNA]</scope>
    <source>
        <strain evidence="10">ATCC 33931 / DSM 2075 / LMG 7858 / VKM B-1802 / 2st14</strain>
    </source>
</reference>
<keyword evidence="2 7" id="KW-0813">Transport</keyword>
<dbReference type="EMBL" id="CP002085">
    <property type="protein sequence ID" value="ADK85035.1"/>
    <property type="molecule type" value="Genomic_DNA"/>
</dbReference>
<evidence type="ECO:0000256" key="5">
    <source>
        <dbReference type="ARBA" id="ARBA00022989"/>
    </source>
</evidence>
<dbReference type="OrthoDB" id="9783218at2"/>
<evidence type="ECO:0000256" key="6">
    <source>
        <dbReference type="ARBA" id="ARBA00023136"/>
    </source>
</evidence>
<dbReference type="HOGENOM" id="CLU_028518_5_3_7"/>
<keyword evidence="6 7" id="KW-0472">Membrane</keyword>
<dbReference type="GO" id="GO:0055085">
    <property type="term" value="P:transmembrane transport"/>
    <property type="evidence" value="ECO:0007669"/>
    <property type="project" value="InterPro"/>
</dbReference>
<feature type="transmembrane region" description="Helical" evidence="7">
    <location>
        <begin position="111"/>
        <end position="140"/>
    </location>
</feature>
<dbReference type="KEGG" id="dbr:Deba_1667"/>
<dbReference type="Pfam" id="PF12911">
    <property type="entry name" value="OppC_N"/>
    <property type="match status" value="1"/>
</dbReference>
<sequence>MIRLGGAIVALLMLVAVAAPWLAPHDPNAVDLGQRLRPPSLERPLGADRLGRDQLSRIIYGARNSLGAAMLASGLALGLGLGLGLLAAMLGGRWDGFLMRLVDVGLAFPGLVLALALAGAMGPSLLSVCLGAAAAGWAWWARFTRGLAVAALARRFVVAGQALGLGRWAIARRYVLPEIAAPILVAASLKTGWMIVAISGLGYLGLGAQPPTPEWGAMLHEARANLARAPWLMLAPGLAITATVLGCNLLAEGLRDRLQVRQDRDF</sequence>
<dbReference type="Pfam" id="PF00528">
    <property type="entry name" value="BPD_transp_1"/>
    <property type="match status" value="1"/>
</dbReference>
<dbReference type="GO" id="GO:0005886">
    <property type="term" value="C:plasma membrane"/>
    <property type="evidence" value="ECO:0007669"/>
    <property type="project" value="UniProtKB-SubCell"/>
</dbReference>
<proteinExistence type="inferred from homology"/>
<name>E1QHJ2_DESB2</name>
<dbReference type="PANTHER" id="PTHR43386">
    <property type="entry name" value="OLIGOPEPTIDE TRANSPORT SYSTEM PERMEASE PROTEIN APPC"/>
    <property type="match status" value="1"/>
</dbReference>
<evidence type="ECO:0000256" key="3">
    <source>
        <dbReference type="ARBA" id="ARBA00022475"/>
    </source>
</evidence>
<dbReference type="PANTHER" id="PTHR43386:SF25">
    <property type="entry name" value="PEPTIDE ABC TRANSPORTER PERMEASE PROTEIN"/>
    <property type="match status" value="1"/>
</dbReference>
<keyword evidence="3" id="KW-1003">Cell membrane</keyword>
<dbReference type="InterPro" id="IPR035906">
    <property type="entry name" value="MetI-like_sf"/>
</dbReference>
<feature type="domain" description="ABC transmembrane type-1" evidence="8">
    <location>
        <begin position="62"/>
        <end position="251"/>
    </location>
</feature>
<dbReference type="PROSITE" id="PS50928">
    <property type="entry name" value="ABC_TM1"/>
    <property type="match status" value="1"/>
</dbReference>
<dbReference type="InterPro" id="IPR000515">
    <property type="entry name" value="MetI-like"/>
</dbReference>
<accession>E1QHJ2</accession>
<protein>
    <submittedName>
        <fullName evidence="9">Binding-protein-dependent transport systems inner membrane component</fullName>
    </submittedName>
</protein>
<evidence type="ECO:0000256" key="4">
    <source>
        <dbReference type="ARBA" id="ARBA00022692"/>
    </source>
</evidence>
<keyword evidence="5 7" id="KW-1133">Transmembrane helix</keyword>
<dbReference type="AlphaFoldDB" id="E1QHJ2"/>
<comment type="similarity">
    <text evidence="7">Belongs to the binding-protein-dependent transport system permease family.</text>
</comment>
<keyword evidence="10" id="KW-1185">Reference proteome</keyword>
<feature type="transmembrane region" description="Helical" evidence="7">
    <location>
        <begin position="229"/>
        <end position="251"/>
    </location>
</feature>
<feature type="transmembrane region" description="Helical" evidence="7">
    <location>
        <begin position="66"/>
        <end position="90"/>
    </location>
</feature>
<evidence type="ECO:0000256" key="1">
    <source>
        <dbReference type="ARBA" id="ARBA00004651"/>
    </source>
</evidence>
<dbReference type="InterPro" id="IPR050366">
    <property type="entry name" value="BP-dependent_transpt_permease"/>
</dbReference>
<comment type="subcellular location">
    <subcellularLocation>
        <location evidence="1 7">Cell membrane</location>
        <topology evidence="1 7">Multi-pass membrane protein</topology>
    </subcellularLocation>
</comment>
<dbReference type="STRING" id="644282.Deba_1667"/>
<dbReference type="SUPFAM" id="SSF161098">
    <property type="entry name" value="MetI-like"/>
    <property type="match status" value="1"/>
</dbReference>
<evidence type="ECO:0000313" key="9">
    <source>
        <dbReference type="EMBL" id="ADK85035.1"/>
    </source>
</evidence>
<gene>
    <name evidence="9" type="ordered locus">Deba_1667</name>
</gene>
<evidence type="ECO:0000259" key="8">
    <source>
        <dbReference type="PROSITE" id="PS50928"/>
    </source>
</evidence>
<dbReference type="CDD" id="cd06261">
    <property type="entry name" value="TM_PBP2"/>
    <property type="match status" value="1"/>
</dbReference>
<dbReference type="eggNOG" id="COG1173">
    <property type="taxonomic scope" value="Bacteria"/>
</dbReference>
<dbReference type="RefSeq" id="WP_013258488.1">
    <property type="nucleotide sequence ID" value="NC_014365.1"/>
</dbReference>
<dbReference type="Gene3D" id="1.10.3720.10">
    <property type="entry name" value="MetI-like"/>
    <property type="match status" value="1"/>
</dbReference>
<evidence type="ECO:0000313" key="10">
    <source>
        <dbReference type="Proteomes" id="UP000009047"/>
    </source>
</evidence>
<keyword evidence="4 7" id="KW-0812">Transmembrane</keyword>
<evidence type="ECO:0000256" key="7">
    <source>
        <dbReference type="RuleBase" id="RU363032"/>
    </source>
</evidence>
<dbReference type="Proteomes" id="UP000009047">
    <property type="component" value="Chromosome"/>
</dbReference>
<evidence type="ECO:0000256" key="2">
    <source>
        <dbReference type="ARBA" id="ARBA00022448"/>
    </source>
</evidence>
<dbReference type="InterPro" id="IPR025966">
    <property type="entry name" value="OppC_N"/>
</dbReference>
<organism evidence="9 10">
    <name type="scientific">Desulfarculus baarsii (strain ATCC 33931 / DSM 2075 / LMG 7858 / VKM B-1802 / 2st14)</name>
    <dbReference type="NCBI Taxonomy" id="644282"/>
    <lineage>
        <taxon>Bacteria</taxon>
        <taxon>Pseudomonadati</taxon>
        <taxon>Thermodesulfobacteriota</taxon>
        <taxon>Desulfarculia</taxon>
        <taxon>Desulfarculales</taxon>
        <taxon>Desulfarculaceae</taxon>
        <taxon>Desulfarculus</taxon>
    </lineage>
</organism>